<dbReference type="PANTHER" id="PTHR41244:SF1">
    <property type="entry name" value="GLYCOSYLTRANSFERASE"/>
    <property type="match status" value="1"/>
</dbReference>
<dbReference type="Gene3D" id="3.20.20.80">
    <property type="entry name" value="Glycosidases"/>
    <property type="match status" value="1"/>
</dbReference>
<gene>
    <name evidence="1" type="ORF">ABB29_09160</name>
</gene>
<dbReference type="Pfam" id="PF05045">
    <property type="entry name" value="RgpF"/>
    <property type="match status" value="1"/>
</dbReference>
<sequence>MHSNRHNTLKSALFYGLRFVFRLLPLGEARRDHLRRKFLDRYSHIVPSGPRGQLNGDVRPRRAYVRADEPAIGHVPYKKEPLPDPLPARLIAFYLPQFHTIPENDEWWGKGFTEWRNVTRALPQFEGHQQPLLPGDLGFYDLSNPEVMREQTRLAREYGISAFCSYFYWFGGKTLLEKPLRNWLADPTIDFPICLCWANENWTRTWDGRANEVLIEQQHSAEDDLAFIEYVSEYMRDPRYLRVDGKPMLLVYRPGLLPDVKATAGRWRKWCLDNGIGEIHLAYVQSFERPDPRDIDFDAAVEFPPNLSTPANISQHQVLINKDFDGEILDWRQLAREHKRRAMPPYRLYAGVNCGWDNEPRRSGKGRIYHHASPRGYRDWLHDTIHVRLAGTPDKDKLVFINAWNEWAEGAVLEPSATFGFTNLQSTRQALLPARKAEWTEGQVFAIVHVWHLDVFEEIAQHLQHVAVKWKLLITTDSTRASQAKEIAARHGLASDIMLVSNRGRDVLPFLKAASHLLDSGVDTVLKIHTKRSPHIENGDAWRRDLIGILADSAHIHKLLTAFSMDPKLGLVGAQGHMLAVNDYLGGNKTHLYRLLEHADIHLEQEALFPSGSMFWVRLQAIQPLLDIILRDSDFDPEAGQNDGTLAHAVERTFGVSVQSSGFKVSTMSEVCGYSSKISPITYPYAK</sequence>
<name>A0A0R0CTI7_9GAMM</name>
<dbReference type="Proteomes" id="UP000052052">
    <property type="component" value="Unassembled WGS sequence"/>
</dbReference>
<comment type="caution">
    <text evidence="1">The sequence shown here is derived from an EMBL/GenBank/DDBJ whole genome shotgun (WGS) entry which is preliminary data.</text>
</comment>
<evidence type="ECO:0008006" key="3">
    <source>
        <dbReference type="Google" id="ProtNLM"/>
    </source>
</evidence>
<dbReference type="EMBL" id="LDJL01000009">
    <property type="protein sequence ID" value="KRG69626.1"/>
    <property type="molecule type" value="Genomic_DNA"/>
</dbReference>
<proteinExistence type="predicted"/>
<dbReference type="STRING" id="344882.ABB29_09160"/>
<accession>A0A0R0CTI7</accession>
<evidence type="ECO:0000313" key="1">
    <source>
        <dbReference type="EMBL" id="KRG69626.1"/>
    </source>
</evidence>
<dbReference type="PATRIC" id="fig|344882.3.peg.3190"/>
<dbReference type="Pfam" id="PF14307">
    <property type="entry name" value="Glyco_tran_WbsX"/>
    <property type="match status" value="1"/>
</dbReference>
<dbReference type="AlphaFoldDB" id="A0A0R0CTI7"/>
<dbReference type="RefSeq" id="WP_057658329.1">
    <property type="nucleotide sequence ID" value="NZ_LDJL01000009.1"/>
</dbReference>
<keyword evidence="2" id="KW-1185">Reference proteome</keyword>
<dbReference type="CDD" id="cd11579">
    <property type="entry name" value="Glyco_tran_WbsX"/>
    <property type="match status" value="1"/>
</dbReference>
<dbReference type="PANTHER" id="PTHR41244">
    <property type="entry name" value="RHAMNAN SYNTHESIS F"/>
    <property type="match status" value="1"/>
</dbReference>
<dbReference type="InterPro" id="IPR032719">
    <property type="entry name" value="WbsX"/>
</dbReference>
<protein>
    <recommendedName>
        <fullName evidence="3">Lipopolysaccharide biosynthesis protein</fullName>
    </recommendedName>
</protein>
<evidence type="ECO:0000313" key="2">
    <source>
        <dbReference type="Proteomes" id="UP000052052"/>
    </source>
</evidence>
<organism evidence="1 2">
    <name type="scientific">Pseudoxanthomonas dokdonensis</name>
    <dbReference type="NCBI Taxonomy" id="344882"/>
    <lineage>
        <taxon>Bacteria</taxon>
        <taxon>Pseudomonadati</taxon>
        <taxon>Pseudomonadota</taxon>
        <taxon>Gammaproteobacteria</taxon>
        <taxon>Lysobacterales</taxon>
        <taxon>Lysobacteraceae</taxon>
        <taxon>Pseudoxanthomonas</taxon>
    </lineage>
</organism>
<reference evidence="1 2" key="1">
    <citation type="submission" date="2015-05" db="EMBL/GenBank/DDBJ databases">
        <title>Genome sequencing and analysis of members of genus Stenotrophomonas.</title>
        <authorList>
            <person name="Patil P.P."/>
            <person name="Midha S."/>
            <person name="Patil P.B."/>
        </authorList>
    </citation>
    <scope>NUCLEOTIDE SEQUENCE [LARGE SCALE GENOMIC DNA]</scope>
    <source>
        <strain evidence="1 2">DSM 21858</strain>
    </source>
</reference>
<dbReference type="InterPro" id="IPR007739">
    <property type="entry name" value="RgpF"/>
</dbReference>